<comment type="caution">
    <text evidence="1">The sequence shown here is derived from an EMBL/GenBank/DDBJ whole genome shotgun (WGS) entry which is preliminary data.</text>
</comment>
<proteinExistence type="predicted"/>
<reference evidence="1 2" key="2">
    <citation type="submission" date="2016-12" db="EMBL/GenBank/DDBJ databases">
        <title>Draft Genome Sequence of Cystobacter ferrugineus Strain Cbfe23.</title>
        <authorList>
            <person name="Akbar S."/>
            <person name="Dowd S.E."/>
            <person name="Stevens D.C."/>
        </authorList>
    </citation>
    <scope>NUCLEOTIDE SEQUENCE [LARGE SCALE GENOMIC DNA]</scope>
    <source>
        <strain evidence="1 2">Cbfe23</strain>
    </source>
</reference>
<evidence type="ECO:0000313" key="1">
    <source>
        <dbReference type="EMBL" id="OJH33671.1"/>
    </source>
</evidence>
<dbReference type="EMBL" id="MPIN01000030">
    <property type="protein sequence ID" value="OJH33671.1"/>
    <property type="molecule type" value="Genomic_DNA"/>
</dbReference>
<reference evidence="2" key="1">
    <citation type="submission" date="2016-11" db="EMBL/GenBank/DDBJ databases">
        <authorList>
            <person name="Shukria A."/>
            <person name="Stevens D.C."/>
        </authorList>
    </citation>
    <scope>NUCLEOTIDE SEQUENCE [LARGE SCALE GENOMIC DNA]</scope>
    <source>
        <strain evidence="2">Cbfe23</strain>
    </source>
</reference>
<dbReference type="RefSeq" id="WP_071905268.1">
    <property type="nucleotide sequence ID" value="NZ_MPIN01000030.1"/>
</dbReference>
<organism evidence="1 2">
    <name type="scientific">Cystobacter ferrugineus</name>
    <dbReference type="NCBI Taxonomy" id="83449"/>
    <lineage>
        <taxon>Bacteria</taxon>
        <taxon>Pseudomonadati</taxon>
        <taxon>Myxococcota</taxon>
        <taxon>Myxococcia</taxon>
        <taxon>Myxococcales</taxon>
        <taxon>Cystobacterineae</taxon>
        <taxon>Archangiaceae</taxon>
        <taxon>Cystobacter</taxon>
    </lineage>
</organism>
<evidence type="ECO:0000313" key="2">
    <source>
        <dbReference type="Proteomes" id="UP000182229"/>
    </source>
</evidence>
<sequence>MMLDEMGREVSFEDISARYRGHESLNWFLETRDLNDEAPRPRIIEGGLDVTHELRTSDGPWAFIIDGDLVTTGDLVFTTEGAGTCALIVTGNVRARNIVYGGSARVAVDGDITASGVIIGSWGSDGAVLGTSGVLTARALLLDPHTPIWANAGGPRSVPEAFRTLIVGGRGWQEFVPDIDANMPGNGEQTFVPEVLKNGMLDLYLARKHAERGGSPFLPEVEQSLRAKKGL</sequence>
<name>A0A1L9AUJ3_9BACT</name>
<dbReference type="AlphaFoldDB" id="A0A1L9AUJ3"/>
<dbReference type="Proteomes" id="UP000182229">
    <property type="component" value="Unassembled WGS sequence"/>
</dbReference>
<evidence type="ECO:0008006" key="3">
    <source>
        <dbReference type="Google" id="ProtNLM"/>
    </source>
</evidence>
<gene>
    <name evidence="1" type="ORF">BON30_47390</name>
</gene>
<accession>A0A1L9AUJ3</accession>
<protein>
    <recommendedName>
        <fullName evidence="3">Glutamate synthase alpha subunit C-terminal domain-containing protein</fullName>
    </recommendedName>
</protein>
<dbReference type="OrthoDB" id="5380727at2"/>
<dbReference type="STRING" id="83449.BON30_47390"/>
<keyword evidence="2" id="KW-1185">Reference proteome</keyword>